<dbReference type="Pfam" id="PF23344">
    <property type="entry name" value="ZP-N"/>
    <property type="match status" value="1"/>
</dbReference>
<gene>
    <name evidence="17" type="primary">ZPCc</name>
</gene>
<comment type="similarity">
    <text evidence="2 14">Belongs to the ZP domain family. ZPC subfamily.</text>
</comment>
<dbReference type="PANTHER" id="PTHR11576:SF2">
    <property type="entry name" value="ZONA PELLUCIDA SPERM-BINDING PROTEIN 3"/>
    <property type="match status" value="1"/>
</dbReference>
<protein>
    <recommendedName>
        <fullName evidence="3 14">Zona pellucida sperm-binding protein 3</fullName>
    </recommendedName>
</protein>
<keyword evidence="4 14" id="KW-1003">Cell membrane</keyword>
<keyword evidence="13" id="KW-0325">Glycoprotein</keyword>
<evidence type="ECO:0000256" key="6">
    <source>
        <dbReference type="ARBA" id="ARBA00022530"/>
    </source>
</evidence>
<dbReference type="Pfam" id="PF00100">
    <property type="entry name" value="Zona_pellucida"/>
    <property type="match status" value="1"/>
</dbReference>
<dbReference type="SMART" id="SM00241">
    <property type="entry name" value="ZP"/>
    <property type="match status" value="1"/>
</dbReference>
<evidence type="ECO:0000313" key="17">
    <source>
        <dbReference type="EMBL" id="ANS71336.1"/>
    </source>
</evidence>
<feature type="domain" description="ZP" evidence="16">
    <location>
        <begin position="147"/>
        <end position="405"/>
    </location>
</feature>
<comment type="domain">
    <text evidence="14">The ZP domain is involved in the polymerization of the ZP proteins to form the zona pellucida.</text>
</comment>
<dbReference type="AlphaFoldDB" id="A0A1B1MRY7"/>
<proteinExistence type="evidence at transcript level"/>
<keyword evidence="17" id="KW-0261">Viral envelope protein</keyword>
<evidence type="ECO:0000256" key="10">
    <source>
        <dbReference type="ARBA" id="ARBA00022989"/>
    </source>
</evidence>
<dbReference type="GO" id="GO:2000344">
    <property type="term" value="P:positive regulation of acrosome reaction"/>
    <property type="evidence" value="ECO:0007669"/>
    <property type="project" value="UniProtKB-UniRule"/>
</dbReference>
<dbReference type="FunFam" id="2.60.40.4100:FF:000002">
    <property type="entry name" value="Zona pellucida sperm-binding protein 3"/>
    <property type="match status" value="1"/>
</dbReference>
<evidence type="ECO:0000256" key="9">
    <source>
        <dbReference type="ARBA" id="ARBA00022729"/>
    </source>
</evidence>
<dbReference type="PROSITE" id="PS51034">
    <property type="entry name" value="ZP_2"/>
    <property type="match status" value="1"/>
</dbReference>
<evidence type="ECO:0000256" key="14">
    <source>
        <dbReference type="RuleBase" id="RU367066"/>
    </source>
</evidence>
<dbReference type="InterPro" id="IPR055355">
    <property type="entry name" value="ZP-C"/>
</dbReference>
<comment type="function">
    <text evidence="14">Component of the zona pellucida, an extracellular matrix surrounding oocytes which mediates sperm binding, induction of the acrosome reaction and prevents post-fertilization polyspermy. The zona pellucida is composed of 3 to 4 glycoproteins, ZP1, ZP2, ZP3, and ZP4. ZP3 is essential for sperm binding and zona matrix formation.</text>
</comment>
<evidence type="ECO:0000256" key="12">
    <source>
        <dbReference type="ARBA" id="ARBA00023157"/>
    </source>
</evidence>
<dbReference type="GO" id="GO:0005886">
    <property type="term" value="C:plasma membrane"/>
    <property type="evidence" value="ECO:0007669"/>
    <property type="project" value="UniProtKB-SubCell"/>
</dbReference>
<dbReference type="EMBL" id="KU518811">
    <property type="protein sequence ID" value="ANS71336.1"/>
    <property type="molecule type" value="mRNA"/>
</dbReference>
<evidence type="ECO:0000256" key="3">
    <source>
        <dbReference type="ARBA" id="ARBA00017980"/>
    </source>
</evidence>
<dbReference type="InterPro" id="IPR055356">
    <property type="entry name" value="ZP-N"/>
</dbReference>
<keyword evidence="17" id="KW-0946">Virion</keyword>
<dbReference type="InterPro" id="IPR042235">
    <property type="entry name" value="ZP-C_dom"/>
</dbReference>
<feature type="compositionally biased region" description="Polar residues" evidence="15">
    <location>
        <begin position="40"/>
        <end position="51"/>
    </location>
</feature>
<dbReference type="GO" id="GO:0007339">
    <property type="term" value="P:binding of sperm to zona pellucida"/>
    <property type="evidence" value="ECO:0007669"/>
    <property type="project" value="UniProtKB-UniRule"/>
</dbReference>
<evidence type="ECO:0000256" key="11">
    <source>
        <dbReference type="ARBA" id="ARBA00023136"/>
    </source>
</evidence>
<dbReference type="GO" id="GO:0032190">
    <property type="term" value="F:acrosin binding"/>
    <property type="evidence" value="ECO:0007669"/>
    <property type="project" value="TreeGrafter"/>
</dbReference>
<evidence type="ECO:0000256" key="15">
    <source>
        <dbReference type="SAM" id="MobiDB-lite"/>
    </source>
</evidence>
<name>A0A1B1MRY7_ENGEN</name>
<dbReference type="PANTHER" id="PTHR11576">
    <property type="entry name" value="ZONA PELLUCIDA SPERM-BINDING PROTEIN 3"/>
    <property type="match status" value="1"/>
</dbReference>
<keyword evidence="7 14" id="KW-0165">Cleavage on pair of basic residues</keyword>
<comment type="subcellular location">
    <subcellularLocation>
        <location evidence="1">Secreted</location>
        <location evidence="1">Extracellular space</location>
        <location evidence="1">Extracellular matrix</location>
    </subcellularLocation>
    <subcellularLocation>
        <location evidence="14">Zona pellucida</location>
    </subcellularLocation>
    <subcellularLocation>
        <location evidence="14">Cell membrane</location>
        <topology evidence="14">Single-pass type I membrane protein</topology>
    </subcellularLocation>
</comment>
<evidence type="ECO:0000256" key="7">
    <source>
        <dbReference type="ARBA" id="ARBA00022685"/>
    </source>
</evidence>
<keyword evidence="11" id="KW-0472">Membrane</keyword>
<dbReference type="GO" id="GO:0035804">
    <property type="term" value="F:structural constituent of egg coat"/>
    <property type="evidence" value="ECO:0007669"/>
    <property type="project" value="UniProtKB-UniRule"/>
</dbReference>
<feature type="signal peptide" evidence="14">
    <location>
        <begin position="1"/>
        <end position="23"/>
    </location>
</feature>
<feature type="compositionally biased region" description="Low complexity" evidence="15">
    <location>
        <begin position="65"/>
        <end position="89"/>
    </location>
</feature>
<accession>A0A1B1MRY7</accession>
<keyword evidence="9 14" id="KW-0732">Signal</keyword>
<dbReference type="InterPro" id="IPR001507">
    <property type="entry name" value="ZP_dom"/>
</dbReference>
<organism evidence="17">
    <name type="scientific">Engraulis encrasicolus</name>
    <name type="common">European anchovy</name>
    <dbReference type="NCBI Taxonomy" id="184585"/>
    <lineage>
        <taxon>Eukaryota</taxon>
        <taxon>Metazoa</taxon>
        <taxon>Chordata</taxon>
        <taxon>Craniata</taxon>
        <taxon>Vertebrata</taxon>
        <taxon>Euteleostomi</taxon>
        <taxon>Actinopterygii</taxon>
        <taxon>Neopterygii</taxon>
        <taxon>Teleostei</taxon>
        <taxon>Clupei</taxon>
        <taxon>Clupeiformes</taxon>
        <taxon>Clupeoidei</taxon>
        <taxon>Engraulidae</taxon>
        <taxon>Engraulinae</taxon>
        <taxon>Engraulis</taxon>
    </lineage>
</organism>
<dbReference type="FunFam" id="2.60.40.3210:FF:000001">
    <property type="entry name" value="Zona pellucida sperm-binding protein 3"/>
    <property type="match status" value="1"/>
</dbReference>
<evidence type="ECO:0000256" key="2">
    <source>
        <dbReference type="ARBA" id="ARBA00006735"/>
    </source>
</evidence>
<keyword evidence="10" id="KW-1133">Transmembrane helix</keyword>
<feature type="compositionally biased region" description="Basic and acidic residues" evidence="15">
    <location>
        <begin position="109"/>
        <end position="121"/>
    </location>
</feature>
<evidence type="ECO:0000259" key="16">
    <source>
        <dbReference type="PROSITE" id="PS51034"/>
    </source>
</evidence>
<comment type="PTM">
    <text evidence="14">Proteolytically cleaved before the transmembrane segment to yield the secreted ectodomain incorporated in the zona pellucida.</text>
</comment>
<evidence type="ECO:0000256" key="5">
    <source>
        <dbReference type="ARBA" id="ARBA00022525"/>
    </source>
</evidence>
<dbReference type="GO" id="GO:0035803">
    <property type="term" value="P:egg coat formation"/>
    <property type="evidence" value="ECO:0007669"/>
    <property type="project" value="UniProtKB-UniRule"/>
</dbReference>
<keyword evidence="5 14" id="KW-0964">Secreted</keyword>
<evidence type="ECO:0000256" key="8">
    <source>
        <dbReference type="ARBA" id="ARBA00022692"/>
    </source>
</evidence>
<dbReference type="GO" id="GO:0035805">
    <property type="term" value="C:egg coat"/>
    <property type="evidence" value="ECO:0007669"/>
    <property type="project" value="UniProtKB-SubCell"/>
</dbReference>
<feature type="region of interest" description="Disordered" evidence="15">
    <location>
        <begin position="24"/>
        <end position="126"/>
    </location>
</feature>
<reference evidence="17" key="1">
    <citation type="journal article" date="2016" name="Mol. Phylogenet. Evol.">
        <title>Clupeiformes' Egg Envelope Proteins characterization: The case of Engraulis encrasicolus as a proxy for stock assessment through a novel molecular tool.</title>
        <authorList>
            <person name="Miccoli A."/>
            <person name="Leonori I."/>
            <person name="Estonba A."/>
            <person name="De Felice A."/>
            <person name="Piccinetti C.C."/>
            <person name="Carnevali O."/>
        </authorList>
    </citation>
    <scope>NUCLEOTIDE SEQUENCE</scope>
    <source>
        <tissue evidence="17">Ovary</tissue>
    </source>
</reference>
<evidence type="ECO:0000256" key="1">
    <source>
        <dbReference type="ARBA" id="ARBA00004498"/>
    </source>
</evidence>
<dbReference type="PRINTS" id="PR00023">
    <property type="entry name" value="ZPELLUCIDA"/>
</dbReference>
<evidence type="ECO:0000256" key="4">
    <source>
        <dbReference type="ARBA" id="ARBA00022475"/>
    </source>
</evidence>
<evidence type="ECO:0000256" key="13">
    <source>
        <dbReference type="ARBA" id="ARBA00023180"/>
    </source>
</evidence>
<keyword evidence="8" id="KW-0812">Transmembrane</keyword>
<keyword evidence="6 14" id="KW-0272">Extracellular matrix</keyword>
<feature type="chain" id="PRO_5025705153" description="Zona pellucida sperm-binding protein 3" evidence="14">
    <location>
        <begin position="24"/>
        <end position="445"/>
    </location>
</feature>
<sequence length="445" mass="49334">MGSGHYFLSVLLVLHVLVHQTDGKRAPWLPPTITHDKIWTSPSERSTSSMNLLPPEVGIHGGSSQGSQQQQQQQQQQQRPVQEPVQSQQILQGPKEKHVAWSFPTMPKEPVEPEAPHEAPKQRQPVESVAVRCGEASVGGVESVAVRCGEADVLVEVHQNFYGTGQLIEPADIFLGDCPVSAVDVSDQILIFESELHKCGSRFEMKEDELLYTFNLVYQPKAVAGAPILRTAGATVDIECRYPRVHNVSSNDLKPTWVPFVATKTAEEVLVFGLRLMTDDYKFERSPSTLFLGSMLHLEASVIQYNHVPLRVFVHSCVATAAPDVNSLPRYQFIENHGCLVDAKVTASRSQFLPRAEDDKLRFKLEAFRFAEEDGSSIYIACKLVATTAMTKTDHKACSYSADRWTSADGNDDECLCCDSTCGASREDEQWESEAHLGPLAIRDQ</sequence>
<dbReference type="InterPro" id="IPR048290">
    <property type="entry name" value="ZP_chr"/>
</dbReference>
<keyword evidence="12 14" id="KW-1015">Disulfide bond</keyword>
<dbReference type="Gene3D" id="2.60.40.3210">
    <property type="entry name" value="Zona pellucida, ZP-N domain"/>
    <property type="match status" value="1"/>
</dbReference>
<dbReference type="Gene3D" id="2.60.40.4100">
    <property type="entry name" value="Zona pellucida, ZP-C domain"/>
    <property type="match status" value="1"/>
</dbReference>